<dbReference type="PANTHER" id="PTHR42823:SF3">
    <property type="entry name" value="ATP SYNTHASE SUBUNIT A, CHLOROPLASTIC"/>
    <property type="match status" value="1"/>
</dbReference>
<evidence type="ECO:0000256" key="11">
    <source>
        <dbReference type="HAMAP-Rule" id="MF_01393"/>
    </source>
</evidence>
<evidence type="ECO:0000256" key="12">
    <source>
        <dbReference type="RuleBase" id="RU000483"/>
    </source>
</evidence>
<dbReference type="Proteomes" id="UP000606991">
    <property type="component" value="Unassembled WGS sequence"/>
</dbReference>
<keyword evidence="7 11" id="KW-1133">Transmembrane helix</keyword>
<feature type="transmembrane region" description="Helical" evidence="11">
    <location>
        <begin position="43"/>
        <end position="65"/>
    </location>
</feature>
<dbReference type="GO" id="GO:0042777">
    <property type="term" value="P:proton motive force-driven plasma membrane ATP synthesis"/>
    <property type="evidence" value="ECO:0007669"/>
    <property type="project" value="TreeGrafter"/>
</dbReference>
<dbReference type="InterPro" id="IPR045082">
    <property type="entry name" value="ATP_syn_F0_a_bact/chloroplast"/>
</dbReference>
<keyword evidence="6 11" id="KW-0375">Hydrogen ion transport</keyword>
<keyword evidence="11" id="KW-1003">Cell membrane</keyword>
<dbReference type="InterPro" id="IPR023011">
    <property type="entry name" value="ATP_synth_F0_asu_AS"/>
</dbReference>
<keyword evidence="3 11" id="KW-0813">Transport</keyword>
<evidence type="ECO:0000256" key="5">
    <source>
        <dbReference type="ARBA" id="ARBA00022692"/>
    </source>
</evidence>
<dbReference type="CDD" id="cd00310">
    <property type="entry name" value="ATP-synt_Fo_a_6"/>
    <property type="match status" value="1"/>
</dbReference>
<gene>
    <name evidence="11 14" type="primary">atpB</name>
    <name evidence="14" type="ORF">DLM65_09345</name>
    <name evidence="13" type="ORF">JF886_14860</name>
</gene>
<dbReference type="RefSeq" id="WP_337313837.1">
    <property type="nucleotide sequence ID" value="NZ_JAEKNS010000146.1"/>
</dbReference>
<evidence type="ECO:0000256" key="1">
    <source>
        <dbReference type="ARBA" id="ARBA00004141"/>
    </source>
</evidence>
<feature type="transmembrane region" description="Helical" evidence="11">
    <location>
        <begin position="135"/>
        <end position="154"/>
    </location>
</feature>
<keyword evidence="10 11" id="KW-0066">ATP synthesis</keyword>
<accession>A0A2W5ZAX9</accession>
<comment type="function">
    <text evidence="11 12">Key component of the proton channel; it plays a direct role in the translocation of protons across the membrane.</text>
</comment>
<keyword evidence="9 11" id="KW-0472">Membrane</keyword>
<sequence length="269" mass="29484">MTFAMLLDTGPTVTQPSTAICNSPPLLTNPITVSACDLNHDTLISSAFAIVVTLIIVFAVARHVVPGVPGKVQMVLELFLDYVKGLVRDSVGEGSDFIIPIAATIGLYILVANWIAFLPLAHPLQPAAADLNQTLAMAVVVVGVVQVYSFKVLGFRGYFRRFTKPFEFNWAFRIVFIPLNLIEEVVKPITLSLRLFGNIFAGLVMVELLSQLPIFLAWLPVAVWKVFDVLFIGAIQAFIFMLLTVIYFEMAREGLEEEGHHGAQAAAHA</sequence>
<protein>
    <recommendedName>
        <fullName evidence="11 12">ATP synthase subunit a</fullName>
    </recommendedName>
    <alternativeName>
        <fullName evidence="11">ATP synthase F0 sector subunit a</fullName>
    </alternativeName>
    <alternativeName>
        <fullName evidence="11">F-ATPase subunit 6</fullName>
    </alternativeName>
</protein>
<evidence type="ECO:0000313" key="16">
    <source>
        <dbReference type="Proteomes" id="UP000606991"/>
    </source>
</evidence>
<evidence type="ECO:0000256" key="7">
    <source>
        <dbReference type="ARBA" id="ARBA00022989"/>
    </source>
</evidence>
<evidence type="ECO:0000313" key="13">
    <source>
        <dbReference type="EMBL" id="MBJ7596108.1"/>
    </source>
</evidence>
<dbReference type="NCBIfam" id="TIGR01131">
    <property type="entry name" value="ATP_synt_6_or_A"/>
    <property type="match status" value="1"/>
</dbReference>
<feature type="transmembrane region" description="Helical" evidence="11">
    <location>
        <begin position="230"/>
        <end position="248"/>
    </location>
</feature>
<dbReference type="Gene3D" id="1.20.120.220">
    <property type="entry name" value="ATP synthase, F0 complex, subunit A"/>
    <property type="match status" value="1"/>
</dbReference>
<keyword evidence="4 11" id="KW-0138">CF(0)</keyword>
<evidence type="ECO:0000313" key="14">
    <source>
        <dbReference type="EMBL" id="PZR79985.1"/>
    </source>
</evidence>
<evidence type="ECO:0000256" key="4">
    <source>
        <dbReference type="ARBA" id="ARBA00022547"/>
    </source>
</evidence>
<evidence type="ECO:0000256" key="6">
    <source>
        <dbReference type="ARBA" id="ARBA00022781"/>
    </source>
</evidence>
<keyword evidence="8 11" id="KW-0406">Ion transport</keyword>
<dbReference type="Pfam" id="PF00119">
    <property type="entry name" value="ATP-synt_A"/>
    <property type="match status" value="1"/>
</dbReference>
<reference evidence="14" key="2">
    <citation type="submission" date="2018-05" db="EMBL/GenBank/DDBJ databases">
        <authorList>
            <person name="Ferrari B."/>
        </authorList>
    </citation>
    <scope>NUCLEOTIDE SEQUENCE</scope>
    <source>
        <strain evidence="14">RRmetagenome_bin12</strain>
    </source>
</reference>
<dbReference type="EMBL" id="JAEKNS010000146">
    <property type="protein sequence ID" value="MBJ7596108.1"/>
    <property type="molecule type" value="Genomic_DNA"/>
</dbReference>
<comment type="subcellular location">
    <subcellularLocation>
        <location evidence="11 12">Cell membrane</location>
        <topology evidence="11 12">Multi-pass membrane protein</topology>
    </subcellularLocation>
    <subcellularLocation>
        <location evidence="1">Membrane</location>
        <topology evidence="1">Multi-pass membrane protein</topology>
    </subcellularLocation>
</comment>
<dbReference type="InterPro" id="IPR035908">
    <property type="entry name" value="F0_ATP_A_sf"/>
</dbReference>
<dbReference type="SUPFAM" id="SSF81336">
    <property type="entry name" value="F1F0 ATP synthase subunit A"/>
    <property type="match status" value="1"/>
</dbReference>
<dbReference type="EMBL" id="QHBU01000179">
    <property type="protein sequence ID" value="PZR79985.1"/>
    <property type="molecule type" value="Genomic_DNA"/>
</dbReference>
<reference evidence="13 16" key="3">
    <citation type="submission" date="2020-10" db="EMBL/GenBank/DDBJ databases">
        <title>Ca. Dormibacterota MAGs.</title>
        <authorList>
            <person name="Montgomery K."/>
        </authorList>
    </citation>
    <scope>NUCLEOTIDE SEQUENCE [LARGE SCALE GENOMIC DNA]</scope>
    <source>
        <strain evidence="13">SC8812_S17_18</strain>
    </source>
</reference>
<feature type="transmembrane region" description="Helical" evidence="11">
    <location>
        <begin position="195"/>
        <end position="218"/>
    </location>
</feature>
<reference evidence="14 15" key="1">
    <citation type="journal article" date="2017" name="Nature">
        <title>Atmospheric trace gases support primary production in Antarctic desert surface soil.</title>
        <authorList>
            <person name="Ji M."/>
            <person name="Greening C."/>
            <person name="Vanwonterghem I."/>
            <person name="Carere C.R."/>
            <person name="Bay S.K."/>
            <person name="Steen J.A."/>
            <person name="Montgomery K."/>
            <person name="Lines T."/>
            <person name="Beardall J."/>
            <person name="van Dorst J."/>
            <person name="Snape I."/>
            <person name="Stott M.B."/>
            <person name="Hugenholtz P."/>
            <person name="Ferrari B.C."/>
        </authorList>
    </citation>
    <scope>NUCLEOTIDE SEQUENCE [LARGE SCALE GENOMIC DNA]</scope>
    <source>
        <strain evidence="14">RRmetagenome_bin12</strain>
    </source>
</reference>
<evidence type="ECO:0000256" key="10">
    <source>
        <dbReference type="ARBA" id="ARBA00023310"/>
    </source>
</evidence>
<evidence type="ECO:0000313" key="15">
    <source>
        <dbReference type="Proteomes" id="UP000248724"/>
    </source>
</evidence>
<dbReference type="GO" id="GO:0005886">
    <property type="term" value="C:plasma membrane"/>
    <property type="evidence" value="ECO:0007669"/>
    <property type="project" value="UniProtKB-SubCell"/>
</dbReference>
<feature type="transmembrane region" description="Helical" evidence="11">
    <location>
        <begin position="97"/>
        <end position="115"/>
    </location>
</feature>
<proteinExistence type="inferred from homology"/>
<evidence type="ECO:0000256" key="8">
    <source>
        <dbReference type="ARBA" id="ARBA00023065"/>
    </source>
</evidence>
<dbReference type="HAMAP" id="MF_01393">
    <property type="entry name" value="ATP_synth_a_bact"/>
    <property type="match status" value="1"/>
</dbReference>
<keyword evidence="5 11" id="KW-0812">Transmembrane</keyword>
<dbReference type="PRINTS" id="PR00123">
    <property type="entry name" value="ATPASEA"/>
</dbReference>
<dbReference type="Proteomes" id="UP000248724">
    <property type="component" value="Unassembled WGS sequence"/>
</dbReference>
<name>A0A2W5ZAX9_9BACT</name>
<organism evidence="14 15">
    <name type="scientific">Candidatus Aeolococcus gillhamiae</name>
    <dbReference type="NCBI Taxonomy" id="3127015"/>
    <lineage>
        <taxon>Bacteria</taxon>
        <taxon>Bacillati</taxon>
        <taxon>Candidatus Dormiibacterota</taxon>
        <taxon>Candidatus Dormibacteria</taxon>
        <taxon>Candidatus Aeolococcales</taxon>
        <taxon>Candidatus Aeolococcaceae</taxon>
        <taxon>Candidatus Aeolococcus</taxon>
    </lineage>
</organism>
<dbReference type="AlphaFoldDB" id="A0A2W5ZAX9"/>
<dbReference type="PROSITE" id="PS00449">
    <property type="entry name" value="ATPASE_A"/>
    <property type="match status" value="1"/>
</dbReference>
<evidence type="ECO:0000256" key="3">
    <source>
        <dbReference type="ARBA" id="ARBA00022448"/>
    </source>
</evidence>
<dbReference type="GO" id="GO:0046933">
    <property type="term" value="F:proton-transporting ATP synthase activity, rotational mechanism"/>
    <property type="evidence" value="ECO:0007669"/>
    <property type="project" value="UniProtKB-UniRule"/>
</dbReference>
<comment type="similarity">
    <text evidence="2 11 12">Belongs to the ATPase A chain family.</text>
</comment>
<comment type="caution">
    <text evidence="14">The sequence shown here is derived from an EMBL/GenBank/DDBJ whole genome shotgun (WGS) entry which is preliminary data.</text>
</comment>
<dbReference type="PANTHER" id="PTHR42823">
    <property type="entry name" value="ATP SYNTHASE SUBUNIT A, CHLOROPLASTIC"/>
    <property type="match status" value="1"/>
</dbReference>
<evidence type="ECO:0000256" key="9">
    <source>
        <dbReference type="ARBA" id="ARBA00023136"/>
    </source>
</evidence>
<dbReference type="InterPro" id="IPR000568">
    <property type="entry name" value="ATP_synth_F0_asu"/>
</dbReference>
<evidence type="ECO:0000256" key="2">
    <source>
        <dbReference type="ARBA" id="ARBA00006810"/>
    </source>
</evidence>
<dbReference type="GO" id="GO:0045259">
    <property type="term" value="C:proton-transporting ATP synthase complex"/>
    <property type="evidence" value="ECO:0007669"/>
    <property type="project" value="UniProtKB-KW"/>
</dbReference>
<accession>A0A934K5T6</accession>